<evidence type="ECO:0000313" key="2">
    <source>
        <dbReference type="Proteomes" id="UP000478090"/>
    </source>
</evidence>
<dbReference type="RefSeq" id="WP_161041424.1">
    <property type="nucleotide sequence ID" value="NZ_WWCM01000039.1"/>
</dbReference>
<protein>
    <recommendedName>
        <fullName evidence="3">CobQ/CobB/MinD/ParA nucleotide binding domain-containing protein</fullName>
    </recommendedName>
</protein>
<dbReference type="Gene3D" id="3.40.50.300">
    <property type="entry name" value="P-loop containing nucleotide triphosphate hydrolases"/>
    <property type="match status" value="1"/>
</dbReference>
<dbReference type="Proteomes" id="UP000478090">
    <property type="component" value="Unassembled WGS sequence"/>
</dbReference>
<organism evidence="1 2">
    <name type="scientific">Duganella qianjiadongensis</name>
    <dbReference type="NCBI Taxonomy" id="2692176"/>
    <lineage>
        <taxon>Bacteria</taxon>
        <taxon>Pseudomonadati</taxon>
        <taxon>Pseudomonadota</taxon>
        <taxon>Betaproteobacteria</taxon>
        <taxon>Burkholderiales</taxon>
        <taxon>Oxalobacteraceae</taxon>
        <taxon>Telluria group</taxon>
        <taxon>Duganella</taxon>
    </lineage>
</organism>
<gene>
    <name evidence="1" type="ORF">GTP27_23040</name>
</gene>
<dbReference type="SUPFAM" id="SSF52540">
    <property type="entry name" value="P-loop containing nucleoside triphosphate hydrolases"/>
    <property type="match status" value="1"/>
</dbReference>
<reference evidence="1 2" key="1">
    <citation type="submission" date="2019-12" db="EMBL/GenBank/DDBJ databases">
        <title>Novel species isolated from a subtropical stream in China.</title>
        <authorList>
            <person name="Lu H."/>
        </authorList>
    </citation>
    <scope>NUCLEOTIDE SEQUENCE [LARGE SCALE GENOMIC DNA]</scope>
    <source>
        <strain evidence="1 2">CY13W</strain>
    </source>
</reference>
<comment type="caution">
    <text evidence="1">The sequence shown here is derived from an EMBL/GenBank/DDBJ whole genome shotgun (WGS) entry which is preliminary data.</text>
</comment>
<evidence type="ECO:0000313" key="1">
    <source>
        <dbReference type="EMBL" id="MYM42177.1"/>
    </source>
</evidence>
<dbReference type="EMBL" id="WWCM01000039">
    <property type="protein sequence ID" value="MYM42177.1"/>
    <property type="molecule type" value="Genomic_DNA"/>
</dbReference>
<name>A0ABW9VSW9_9BURK</name>
<sequence>MNNIHMVLTVKGGVGKSFIAAILAQHFGEGTYLADTDPGNPTFSSYKKLGAKHIM</sequence>
<evidence type="ECO:0008006" key="3">
    <source>
        <dbReference type="Google" id="ProtNLM"/>
    </source>
</evidence>
<keyword evidence="2" id="KW-1185">Reference proteome</keyword>
<dbReference type="InterPro" id="IPR027417">
    <property type="entry name" value="P-loop_NTPase"/>
</dbReference>
<proteinExistence type="predicted"/>
<accession>A0ABW9VSW9</accession>